<dbReference type="AlphaFoldDB" id="A0A7W4Z899"/>
<keyword evidence="2" id="KW-1185">Reference proteome</keyword>
<evidence type="ECO:0000313" key="1">
    <source>
        <dbReference type="EMBL" id="MBB3060341.1"/>
    </source>
</evidence>
<dbReference type="EMBL" id="JACHWZ010000004">
    <property type="protein sequence ID" value="MBB3060341.1"/>
    <property type="molecule type" value="Genomic_DNA"/>
</dbReference>
<evidence type="ECO:0000313" key="2">
    <source>
        <dbReference type="Proteomes" id="UP000535937"/>
    </source>
</evidence>
<accession>A0A7W4Z899</accession>
<gene>
    <name evidence="1" type="ORF">FHS09_001156</name>
</gene>
<sequence>MLEFNENTKNAQTLAVYYAKKVGNQLLIDFMASLKDVTSPEEAKAVIDGFWEMTDMAIDDNSNGKTIEGISDIEFWMHKLFNKVYGYMVRNGFEDHWNLAADQR</sequence>
<organism evidence="1 2">
    <name type="scientific">Microbulbifer rhizosphaerae</name>
    <dbReference type="NCBI Taxonomy" id="1562603"/>
    <lineage>
        <taxon>Bacteria</taxon>
        <taxon>Pseudomonadati</taxon>
        <taxon>Pseudomonadota</taxon>
        <taxon>Gammaproteobacteria</taxon>
        <taxon>Cellvibrionales</taxon>
        <taxon>Microbulbiferaceae</taxon>
        <taxon>Microbulbifer</taxon>
    </lineage>
</organism>
<comment type="caution">
    <text evidence="1">The sequence shown here is derived from an EMBL/GenBank/DDBJ whole genome shotgun (WGS) entry which is preliminary data.</text>
</comment>
<reference evidence="1 2" key="1">
    <citation type="submission" date="2020-08" db="EMBL/GenBank/DDBJ databases">
        <title>Genomic Encyclopedia of Type Strains, Phase III (KMG-III): the genomes of soil and plant-associated and newly described type strains.</title>
        <authorList>
            <person name="Whitman W."/>
        </authorList>
    </citation>
    <scope>NUCLEOTIDE SEQUENCE [LARGE SCALE GENOMIC DNA]</scope>
    <source>
        <strain evidence="1 2">CECT 8799</strain>
    </source>
</reference>
<name>A0A7W4Z899_9GAMM</name>
<protein>
    <submittedName>
        <fullName evidence="1">Uncharacterized protein</fullName>
    </submittedName>
</protein>
<proteinExistence type="predicted"/>
<dbReference type="Proteomes" id="UP000535937">
    <property type="component" value="Unassembled WGS sequence"/>
</dbReference>
<dbReference type="RefSeq" id="WP_183457629.1">
    <property type="nucleotide sequence ID" value="NZ_JACHWZ010000004.1"/>
</dbReference>